<comment type="caution">
    <text evidence="5">The sequence shown here is derived from an EMBL/GenBank/DDBJ whole genome shotgun (WGS) entry which is preliminary data.</text>
</comment>
<evidence type="ECO:0000256" key="3">
    <source>
        <dbReference type="ARBA" id="ARBA00022898"/>
    </source>
</evidence>
<dbReference type="InterPro" id="IPR015422">
    <property type="entry name" value="PyrdxlP-dep_Trfase_small"/>
</dbReference>
<evidence type="ECO:0000259" key="4">
    <source>
        <dbReference type="Pfam" id="PF01212"/>
    </source>
</evidence>
<proteinExistence type="inferred from homology"/>
<dbReference type="SUPFAM" id="SSF53383">
    <property type="entry name" value="PLP-dependent transferases"/>
    <property type="match status" value="1"/>
</dbReference>
<dbReference type="Gene3D" id="3.40.640.10">
    <property type="entry name" value="Type I PLP-dependent aspartate aminotransferase-like (Major domain)"/>
    <property type="match status" value="1"/>
</dbReference>
<keyword evidence="3" id="KW-0663">Pyridoxal phosphate</keyword>
<evidence type="ECO:0000313" key="6">
    <source>
        <dbReference type="Proteomes" id="UP000319213"/>
    </source>
</evidence>
<dbReference type="EMBL" id="VFPQ01000002">
    <property type="protein sequence ID" value="TQM72578.1"/>
    <property type="molecule type" value="Genomic_DNA"/>
</dbReference>
<dbReference type="PANTHER" id="PTHR48097:SF5">
    <property type="entry name" value="LOW SPECIFICITY L-THREONINE ALDOLASE"/>
    <property type="match status" value="1"/>
</dbReference>
<dbReference type="InterPro" id="IPR015421">
    <property type="entry name" value="PyrdxlP-dep_Trfase_major"/>
</dbReference>
<evidence type="ECO:0000256" key="2">
    <source>
        <dbReference type="ARBA" id="ARBA00006966"/>
    </source>
</evidence>
<gene>
    <name evidence="5" type="ORF">FHX40_4728</name>
</gene>
<dbReference type="Proteomes" id="UP000319213">
    <property type="component" value="Unassembled WGS sequence"/>
</dbReference>
<dbReference type="Pfam" id="PF01212">
    <property type="entry name" value="Beta_elim_lyase"/>
    <property type="match status" value="1"/>
</dbReference>
<feature type="domain" description="Aromatic amino acid beta-eliminating lyase/threonine aldolase" evidence="4">
    <location>
        <begin position="5"/>
        <end position="292"/>
    </location>
</feature>
<dbReference type="InterPro" id="IPR001597">
    <property type="entry name" value="ArAA_b-elim_lyase/Thr_aldolase"/>
</dbReference>
<comment type="cofactor">
    <cofactor evidence="1">
        <name>pyridoxal 5'-phosphate</name>
        <dbReference type="ChEBI" id="CHEBI:597326"/>
    </cofactor>
</comment>
<evidence type="ECO:0000256" key="1">
    <source>
        <dbReference type="ARBA" id="ARBA00001933"/>
    </source>
</evidence>
<sequence length="345" mass="36619">MLNTDFASDNHAGAHPAVMAAIAAANTGYTPSYGDDPWTATFRERIKEEFGDEATGFAVLNGTGANILGLSLLLGNRYEAVICPESAHIATHEGGAAERQLGTKLITVPTADGKLTPDDVTSRLHGLGVPNEVQPKVVSISQATEVGTCYTPDEVAAIAEVAHAHGLLLHMDGARLANAAAYLGCSLRALTTDAGVDVVGFGGTKNGAVFAEALVVLRPELAAKVPFLIRQSLQLASKTRFISAQLTALLTDDLWRKNAEHANAMARRLADGIAGLPHITLRWPVQSNAVFAALPHDVIRELQTRYTFHVWDHTEGVVRWMTAFDTTPESVDAFAADIAAALKAI</sequence>
<dbReference type="Gene3D" id="3.90.1150.10">
    <property type="entry name" value="Aspartate Aminotransferase, domain 1"/>
    <property type="match status" value="1"/>
</dbReference>
<keyword evidence="6" id="KW-1185">Reference proteome</keyword>
<protein>
    <submittedName>
        <fullName evidence="5">L-threonine aldolase</fullName>
    </submittedName>
</protein>
<dbReference type="AlphaFoldDB" id="A0A543IPU4"/>
<comment type="similarity">
    <text evidence="2">Belongs to the threonine aldolase family.</text>
</comment>
<accession>A0A543IPU4</accession>
<dbReference type="GO" id="GO:0006520">
    <property type="term" value="P:amino acid metabolic process"/>
    <property type="evidence" value="ECO:0007669"/>
    <property type="project" value="InterPro"/>
</dbReference>
<dbReference type="PANTHER" id="PTHR48097">
    <property type="entry name" value="L-THREONINE ALDOLASE-RELATED"/>
    <property type="match status" value="1"/>
</dbReference>
<reference evidence="5 6" key="1">
    <citation type="submission" date="2019-06" db="EMBL/GenBank/DDBJ databases">
        <title>Sequencing the genomes of 1000 actinobacteria strains.</title>
        <authorList>
            <person name="Klenk H.-P."/>
        </authorList>
    </citation>
    <scope>NUCLEOTIDE SEQUENCE [LARGE SCALE GENOMIC DNA]</scope>
    <source>
        <strain evidence="5 6">DSM 43186</strain>
    </source>
</reference>
<organism evidence="5 6">
    <name type="scientific">Thermopolyspora flexuosa</name>
    <dbReference type="NCBI Taxonomy" id="103836"/>
    <lineage>
        <taxon>Bacteria</taxon>
        <taxon>Bacillati</taxon>
        <taxon>Actinomycetota</taxon>
        <taxon>Actinomycetes</taxon>
        <taxon>Streptosporangiales</taxon>
        <taxon>Streptosporangiaceae</taxon>
        <taxon>Thermopolyspora</taxon>
    </lineage>
</organism>
<dbReference type="InterPro" id="IPR015424">
    <property type="entry name" value="PyrdxlP-dep_Trfase"/>
</dbReference>
<dbReference type="GO" id="GO:0016829">
    <property type="term" value="F:lyase activity"/>
    <property type="evidence" value="ECO:0007669"/>
    <property type="project" value="InterPro"/>
</dbReference>
<evidence type="ECO:0000313" key="5">
    <source>
        <dbReference type="EMBL" id="TQM72578.1"/>
    </source>
</evidence>
<name>A0A543IPU4_9ACTN</name>